<dbReference type="Proteomes" id="UP000799757">
    <property type="component" value="Unassembled WGS sequence"/>
</dbReference>
<protein>
    <submittedName>
        <fullName evidence="2">Uncharacterized protein</fullName>
    </submittedName>
</protein>
<keyword evidence="3" id="KW-1185">Reference proteome</keyword>
<evidence type="ECO:0000313" key="3">
    <source>
        <dbReference type="Proteomes" id="UP000799757"/>
    </source>
</evidence>
<dbReference type="AlphaFoldDB" id="A0A6A6WYP7"/>
<sequence>MSTTSSRYAYTAPFAPADNCPPIPENPLGLKASCVISNARNVSDHAFWDLYACCNGAYSQSFGGEIMCTATCVAEGQSWQELMSCLEKRAPLVVCKPDYLEIDRNETAPVSGSGNTASATGAGLTQTTGGAGASSSTAAASALNVTHAPVSKAGFALFAILAVGSAAGMFL</sequence>
<evidence type="ECO:0000256" key="1">
    <source>
        <dbReference type="SAM" id="Phobius"/>
    </source>
</evidence>
<proteinExistence type="predicted"/>
<keyword evidence="1" id="KW-1133">Transmembrane helix</keyword>
<dbReference type="EMBL" id="MU002167">
    <property type="protein sequence ID" value="KAF2789051.1"/>
    <property type="molecule type" value="Genomic_DNA"/>
</dbReference>
<name>A0A6A6WYP7_9PLEO</name>
<keyword evidence="1" id="KW-0472">Membrane</keyword>
<dbReference type="OrthoDB" id="3792734at2759"/>
<keyword evidence="1" id="KW-0812">Transmembrane</keyword>
<feature type="transmembrane region" description="Helical" evidence="1">
    <location>
        <begin position="153"/>
        <end position="170"/>
    </location>
</feature>
<evidence type="ECO:0000313" key="2">
    <source>
        <dbReference type="EMBL" id="KAF2789051.1"/>
    </source>
</evidence>
<reference evidence="2" key="1">
    <citation type="journal article" date="2020" name="Stud. Mycol.">
        <title>101 Dothideomycetes genomes: a test case for predicting lifestyles and emergence of pathogens.</title>
        <authorList>
            <person name="Haridas S."/>
            <person name="Albert R."/>
            <person name="Binder M."/>
            <person name="Bloem J."/>
            <person name="Labutti K."/>
            <person name="Salamov A."/>
            <person name="Andreopoulos B."/>
            <person name="Baker S."/>
            <person name="Barry K."/>
            <person name="Bills G."/>
            <person name="Bluhm B."/>
            <person name="Cannon C."/>
            <person name="Castanera R."/>
            <person name="Culley D."/>
            <person name="Daum C."/>
            <person name="Ezra D."/>
            <person name="Gonzalez J."/>
            <person name="Henrissat B."/>
            <person name="Kuo A."/>
            <person name="Liang C."/>
            <person name="Lipzen A."/>
            <person name="Lutzoni F."/>
            <person name="Magnuson J."/>
            <person name="Mondo S."/>
            <person name="Nolan M."/>
            <person name="Ohm R."/>
            <person name="Pangilinan J."/>
            <person name="Park H.-J."/>
            <person name="Ramirez L."/>
            <person name="Alfaro M."/>
            <person name="Sun H."/>
            <person name="Tritt A."/>
            <person name="Yoshinaga Y."/>
            <person name="Zwiers L.-H."/>
            <person name="Turgeon B."/>
            <person name="Goodwin S."/>
            <person name="Spatafora J."/>
            <person name="Crous P."/>
            <person name="Grigoriev I."/>
        </authorList>
    </citation>
    <scope>NUCLEOTIDE SEQUENCE</scope>
    <source>
        <strain evidence="2">CBS 109.77</strain>
    </source>
</reference>
<organism evidence="2 3">
    <name type="scientific">Melanomma pulvis-pyrius CBS 109.77</name>
    <dbReference type="NCBI Taxonomy" id="1314802"/>
    <lineage>
        <taxon>Eukaryota</taxon>
        <taxon>Fungi</taxon>
        <taxon>Dikarya</taxon>
        <taxon>Ascomycota</taxon>
        <taxon>Pezizomycotina</taxon>
        <taxon>Dothideomycetes</taxon>
        <taxon>Pleosporomycetidae</taxon>
        <taxon>Pleosporales</taxon>
        <taxon>Melanommataceae</taxon>
        <taxon>Melanomma</taxon>
    </lineage>
</organism>
<gene>
    <name evidence="2" type="ORF">K505DRAFT_365963</name>
</gene>
<accession>A0A6A6WYP7</accession>